<dbReference type="AlphaFoldDB" id="A0A1G7BWM6"/>
<dbReference type="OrthoDB" id="9789468at2"/>
<dbReference type="PRINTS" id="PR00410">
    <property type="entry name" value="PHEHYDRXLASE"/>
</dbReference>
<accession>A0A1G7BWM6</accession>
<sequence>MERNITLDSITYLNHNVVHLVAQRPKDFSFTPGQATEFALTHPKWRNEKRPFTFTGLPKEDTLEFVIKVYPDHHGVTEQIPVLEPGDQFIIGDAWGTIQYKGPGVFIAGGAGVTPFIAILRDLAKNGDIKGNKLLFANKKQRDIFFKDHFENWLGDDFVNILSEEKTDAYAHGRMDFEFLKAQISDVDQYFYVCGPPEMIDDVVGSLSKMGVAKNKIVTEDM</sequence>
<gene>
    <name evidence="2" type="ORF">SAMN05421636_104328</name>
</gene>
<dbReference type="PANTHER" id="PTHR47354:SF5">
    <property type="entry name" value="PROTEIN RFBI"/>
    <property type="match status" value="1"/>
</dbReference>
<keyword evidence="3" id="KW-1185">Reference proteome</keyword>
<proteinExistence type="predicted"/>
<dbReference type="EMBL" id="FNAO01000004">
    <property type="protein sequence ID" value="SDE31524.1"/>
    <property type="molecule type" value="Genomic_DNA"/>
</dbReference>
<dbReference type="Gene3D" id="2.40.30.10">
    <property type="entry name" value="Translation factors"/>
    <property type="match status" value="1"/>
</dbReference>
<dbReference type="GO" id="GO:0016491">
    <property type="term" value="F:oxidoreductase activity"/>
    <property type="evidence" value="ECO:0007669"/>
    <property type="project" value="InterPro"/>
</dbReference>
<dbReference type="InterPro" id="IPR013112">
    <property type="entry name" value="FAD-bd_8"/>
</dbReference>
<dbReference type="PANTHER" id="PTHR47354">
    <property type="entry name" value="NADH OXIDOREDUCTASE HCR"/>
    <property type="match status" value="1"/>
</dbReference>
<dbReference type="SUPFAM" id="SSF52343">
    <property type="entry name" value="Ferredoxin reductase-like, C-terminal NADP-linked domain"/>
    <property type="match status" value="1"/>
</dbReference>
<feature type="domain" description="FAD-binding FR-type" evidence="1">
    <location>
        <begin position="1"/>
        <end position="101"/>
    </location>
</feature>
<dbReference type="InterPro" id="IPR017927">
    <property type="entry name" value="FAD-bd_FR_type"/>
</dbReference>
<name>A0A1G7BWM6_9FLAO</name>
<dbReference type="Pfam" id="PF08022">
    <property type="entry name" value="FAD_binding_8"/>
    <property type="match status" value="1"/>
</dbReference>
<dbReference type="Gene3D" id="3.40.50.80">
    <property type="entry name" value="Nucleotide-binding domain of ferredoxin-NADP reductase (FNR) module"/>
    <property type="match status" value="1"/>
</dbReference>
<dbReference type="PROSITE" id="PS51384">
    <property type="entry name" value="FAD_FR"/>
    <property type="match status" value="1"/>
</dbReference>
<dbReference type="Pfam" id="PF00175">
    <property type="entry name" value="NAD_binding_1"/>
    <property type="match status" value="1"/>
</dbReference>
<evidence type="ECO:0000313" key="3">
    <source>
        <dbReference type="Proteomes" id="UP000199109"/>
    </source>
</evidence>
<evidence type="ECO:0000313" key="2">
    <source>
        <dbReference type="EMBL" id="SDE31524.1"/>
    </source>
</evidence>
<dbReference type="RefSeq" id="WP_091867945.1">
    <property type="nucleotide sequence ID" value="NZ_FNAO01000004.1"/>
</dbReference>
<dbReference type="CDD" id="cd06196">
    <property type="entry name" value="FNR_like_1"/>
    <property type="match status" value="1"/>
</dbReference>
<dbReference type="InterPro" id="IPR001433">
    <property type="entry name" value="OxRdtase_FAD/NAD-bd"/>
</dbReference>
<evidence type="ECO:0000259" key="1">
    <source>
        <dbReference type="PROSITE" id="PS51384"/>
    </source>
</evidence>
<organism evidence="2 3">
    <name type="scientific">Pricia antarctica</name>
    <dbReference type="NCBI Taxonomy" id="641691"/>
    <lineage>
        <taxon>Bacteria</taxon>
        <taxon>Pseudomonadati</taxon>
        <taxon>Bacteroidota</taxon>
        <taxon>Flavobacteriia</taxon>
        <taxon>Flavobacteriales</taxon>
        <taxon>Flavobacteriaceae</taxon>
        <taxon>Pricia</taxon>
    </lineage>
</organism>
<dbReference type="InterPro" id="IPR039261">
    <property type="entry name" value="FNR_nucleotide-bd"/>
</dbReference>
<dbReference type="STRING" id="641691.SAMN05421636_104328"/>
<dbReference type="Proteomes" id="UP000199109">
    <property type="component" value="Unassembled WGS sequence"/>
</dbReference>
<dbReference type="SUPFAM" id="SSF63380">
    <property type="entry name" value="Riboflavin synthase domain-like"/>
    <property type="match status" value="1"/>
</dbReference>
<dbReference type="InterPro" id="IPR017938">
    <property type="entry name" value="Riboflavin_synthase-like_b-brl"/>
</dbReference>
<dbReference type="InterPro" id="IPR050415">
    <property type="entry name" value="MRET"/>
</dbReference>
<reference evidence="2 3" key="1">
    <citation type="submission" date="2016-10" db="EMBL/GenBank/DDBJ databases">
        <authorList>
            <person name="de Groot N.N."/>
        </authorList>
    </citation>
    <scope>NUCLEOTIDE SEQUENCE [LARGE SCALE GENOMIC DNA]</scope>
    <source>
        <strain evidence="2 3">DSM 23421</strain>
    </source>
</reference>
<protein>
    <recommendedName>
        <fullName evidence="1">FAD-binding FR-type domain-containing protein</fullName>
    </recommendedName>
</protein>